<dbReference type="Gene3D" id="3.20.20.30">
    <property type="entry name" value="Luciferase-like domain"/>
    <property type="match status" value="1"/>
</dbReference>
<evidence type="ECO:0000256" key="6">
    <source>
        <dbReference type="PIRSR" id="PIRSR000337-1"/>
    </source>
</evidence>
<gene>
    <name evidence="8" type="ORF">CLV29_2903</name>
</gene>
<evidence type="ECO:0000256" key="1">
    <source>
        <dbReference type="ARBA" id="ARBA00022630"/>
    </source>
</evidence>
<dbReference type="NCBIfam" id="TIGR03860">
    <property type="entry name" value="FMN_nitrolo"/>
    <property type="match status" value="1"/>
</dbReference>
<comment type="caution">
    <text evidence="8">The sequence shown here is derived from an EMBL/GenBank/DDBJ whole genome shotgun (WGS) entry which is preliminary data.</text>
</comment>
<proteinExistence type="inferred from homology"/>
<keyword evidence="2 6" id="KW-0288">FMN</keyword>
<dbReference type="CDD" id="cd01095">
    <property type="entry name" value="Nitrilotriacetate_monoxgenase"/>
    <property type="match status" value="1"/>
</dbReference>
<accession>A0A4R7IYN0</accession>
<dbReference type="SUPFAM" id="SSF51679">
    <property type="entry name" value="Bacterial luciferase-like"/>
    <property type="match status" value="1"/>
</dbReference>
<dbReference type="InterPro" id="IPR036661">
    <property type="entry name" value="Luciferase-like_sf"/>
</dbReference>
<feature type="binding site" evidence="6">
    <location>
        <position position="177"/>
    </location>
    <ligand>
        <name>FMN</name>
        <dbReference type="ChEBI" id="CHEBI:58210"/>
    </ligand>
</feature>
<sequence length="466" mass="51229">MSDIADTGCPGGLTPGARSGLDGVVTKQIALSALIVPPGNTTGAWRHPDVDPAMVTDVEQYKQMAQLAERGFFDLFFLADTPATRTDNLEYWSQSPMYFNSLEPLTVLSAVAGATQHIGLGATASTSFVEPFNIARMFASLDHISHGRAAWNVVTSANDYAARNFGQAKLAPHDERYVMAEEAFDVVSSYWDTWEDDAFVYDKENAVNFDPSKFHVVDHDGKFFRVYGGLPIARPPQGWPVIIQAGASVPGKELAARTAEVVFGTGSSVEAAKAFYDDLKGRMEKYGRHPDELKVLSGLQVIVGRTEAEAIEKRELMDSLVPIGAKIMHLCNDLETSLFDLPLDEPVPLDRIPEKSNHHQVYFAEAADLIRQGLTLREVAMRFTRATTVFCGDPVQVADHLQDWVDQGAGDGFMMSVNWLPGNLADFVELAIPELQRRGMVRTEWTGSTLRENLGLARPANQHVKS</sequence>
<protein>
    <submittedName>
        <fullName evidence="8">FMN-dependent oxidoreductase (Nitrilotriacetate monooxygenase family)</fullName>
    </submittedName>
</protein>
<dbReference type="InterPro" id="IPR016215">
    <property type="entry name" value="NTA_MOA"/>
</dbReference>
<dbReference type="Pfam" id="PF00296">
    <property type="entry name" value="Bac_luciferase"/>
    <property type="match status" value="1"/>
</dbReference>
<evidence type="ECO:0000256" key="5">
    <source>
        <dbReference type="ARBA" id="ARBA00033748"/>
    </source>
</evidence>
<dbReference type="PIRSF" id="PIRSF000337">
    <property type="entry name" value="NTA_MOA"/>
    <property type="match status" value="1"/>
</dbReference>
<evidence type="ECO:0000313" key="9">
    <source>
        <dbReference type="Proteomes" id="UP000295371"/>
    </source>
</evidence>
<evidence type="ECO:0000259" key="7">
    <source>
        <dbReference type="Pfam" id="PF00296"/>
    </source>
</evidence>
<evidence type="ECO:0000256" key="4">
    <source>
        <dbReference type="ARBA" id="ARBA00023033"/>
    </source>
</evidence>
<dbReference type="GO" id="GO:0004497">
    <property type="term" value="F:monooxygenase activity"/>
    <property type="evidence" value="ECO:0007669"/>
    <property type="project" value="UniProtKB-KW"/>
</dbReference>
<dbReference type="RefSeq" id="WP_208292980.1">
    <property type="nucleotide sequence ID" value="NZ_SOAW01000003.1"/>
</dbReference>
<feature type="binding site" evidence="6">
    <location>
        <position position="80"/>
    </location>
    <ligand>
        <name>FMN</name>
        <dbReference type="ChEBI" id="CHEBI:58210"/>
    </ligand>
</feature>
<keyword evidence="3" id="KW-0560">Oxidoreductase</keyword>
<evidence type="ECO:0000313" key="8">
    <source>
        <dbReference type="EMBL" id="TDT29881.1"/>
    </source>
</evidence>
<keyword evidence="1 6" id="KW-0285">Flavoprotein</keyword>
<dbReference type="InterPro" id="IPR051260">
    <property type="entry name" value="Diverse_substr_monoxygenases"/>
</dbReference>
<evidence type="ECO:0000256" key="3">
    <source>
        <dbReference type="ARBA" id="ARBA00023002"/>
    </source>
</evidence>
<reference evidence="8 9" key="1">
    <citation type="submission" date="2019-03" db="EMBL/GenBank/DDBJ databases">
        <title>Genomic Encyclopedia of Archaeal and Bacterial Type Strains, Phase II (KMG-II): from individual species to whole genera.</title>
        <authorList>
            <person name="Goeker M."/>
        </authorList>
    </citation>
    <scope>NUCLEOTIDE SEQUENCE [LARGE SCALE GENOMIC DNA]</scope>
    <source>
        <strain evidence="8 9">DSM 24323</strain>
    </source>
</reference>
<evidence type="ECO:0000256" key="2">
    <source>
        <dbReference type="ARBA" id="ARBA00022643"/>
    </source>
</evidence>
<dbReference type="EMBL" id="SOAW01000003">
    <property type="protein sequence ID" value="TDT29881.1"/>
    <property type="molecule type" value="Genomic_DNA"/>
</dbReference>
<name>A0A4R7IYN0_9ACTN</name>
<dbReference type="PANTHER" id="PTHR30011:SF16">
    <property type="entry name" value="C2H2 FINGER DOMAIN TRANSCRIPTION FACTOR (EUROFUNG)-RELATED"/>
    <property type="match status" value="1"/>
</dbReference>
<keyword evidence="9" id="KW-1185">Reference proteome</keyword>
<feature type="binding site" evidence="6">
    <location>
        <position position="173"/>
    </location>
    <ligand>
        <name>FMN</name>
        <dbReference type="ChEBI" id="CHEBI:58210"/>
    </ligand>
</feature>
<dbReference type="InterPro" id="IPR011251">
    <property type="entry name" value="Luciferase-like_dom"/>
</dbReference>
<dbReference type="AlphaFoldDB" id="A0A4R7IYN0"/>
<keyword evidence="4 8" id="KW-0503">Monooxygenase</keyword>
<dbReference type="GO" id="GO:0016705">
    <property type="term" value="F:oxidoreductase activity, acting on paired donors, with incorporation or reduction of molecular oxygen"/>
    <property type="evidence" value="ECO:0007669"/>
    <property type="project" value="InterPro"/>
</dbReference>
<feature type="binding site" evidence="6">
    <location>
        <position position="248"/>
    </location>
    <ligand>
        <name>FMN</name>
        <dbReference type="ChEBI" id="CHEBI:58210"/>
    </ligand>
</feature>
<feature type="domain" description="Luciferase-like" evidence="7">
    <location>
        <begin position="56"/>
        <end position="409"/>
    </location>
</feature>
<feature type="binding site" evidence="6">
    <location>
        <position position="123"/>
    </location>
    <ligand>
        <name>FMN</name>
        <dbReference type="ChEBI" id="CHEBI:58210"/>
    </ligand>
</feature>
<comment type="similarity">
    <text evidence="5">Belongs to the NtaA/SnaA/DszA monooxygenase family.</text>
</comment>
<dbReference type="Proteomes" id="UP000295371">
    <property type="component" value="Unassembled WGS sequence"/>
</dbReference>
<dbReference type="PANTHER" id="PTHR30011">
    <property type="entry name" value="ALKANESULFONATE MONOOXYGENASE-RELATED"/>
    <property type="match status" value="1"/>
</dbReference>
<organism evidence="8 9">
    <name type="scientific">Naumannella halotolerans</name>
    <dbReference type="NCBI Taxonomy" id="993414"/>
    <lineage>
        <taxon>Bacteria</taxon>
        <taxon>Bacillati</taxon>
        <taxon>Actinomycetota</taxon>
        <taxon>Actinomycetes</taxon>
        <taxon>Propionibacteriales</taxon>
        <taxon>Propionibacteriaceae</taxon>
        <taxon>Naumannella</taxon>
    </lineage>
</organism>